<dbReference type="EMBL" id="UFYI01000002">
    <property type="protein sequence ID" value="STD14131.1"/>
    <property type="molecule type" value="Genomic_DNA"/>
</dbReference>
<reference evidence="1 2" key="1">
    <citation type="submission" date="2018-06" db="EMBL/GenBank/DDBJ databases">
        <authorList>
            <consortium name="Pathogen Informatics"/>
            <person name="Doyle S."/>
        </authorList>
    </citation>
    <scope>NUCLEOTIDE SEQUENCE [LARGE SCALE GENOMIC DNA]</scope>
    <source>
        <strain evidence="1 2">NCTC12123</strain>
    </source>
</reference>
<organism evidence="1 2">
    <name type="scientific">Enterobacter asburiae</name>
    <dbReference type="NCBI Taxonomy" id="61645"/>
    <lineage>
        <taxon>Bacteria</taxon>
        <taxon>Pseudomonadati</taxon>
        <taxon>Pseudomonadota</taxon>
        <taxon>Gammaproteobacteria</taxon>
        <taxon>Enterobacterales</taxon>
        <taxon>Enterobacteriaceae</taxon>
        <taxon>Enterobacter</taxon>
        <taxon>Enterobacter cloacae complex</taxon>
    </lineage>
</organism>
<protein>
    <submittedName>
        <fullName evidence="1">Uncharacterized protein</fullName>
    </submittedName>
</protein>
<name>A0A376EV22_ENTAS</name>
<dbReference type="AlphaFoldDB" id="A0A376EV22"/>
<accession>A0A376EV22</accession>
<sequence length="72" mass="8188">MTRSNKVTQPLCRVWVYFVVIGSPHNIPSRFFAIQYRHGKAQRAQPFVLAQLVGAWWFAGCFTFNENEAAAG</sequence>
<dbReference type="Proteomes" id="UP000255163">
    <property type="component" value="Unassembled WGS sequence"/>
</dbReference>
<gene>
    <name evidence="1" type="ORF">NCTC12123_00007</name>
</gene>
<proteinExistence type="predicted"/>
<evidence type="ECO:0000313" key="1">
    <source>
        <dbReference type="EMBL" id="STD14131.1"/>
    </source>
</evidence>
<evidence type="ECO:0000313" key="2">
    <source>
        <dbReference type="Proteomes" id="UP000255163"/>
    </source>
</evidence>